<dbReference type="PANTHER" id="PTHR38074:SF1">
    <property type="entry name" value="ALTERED INHERITANCE OF MITOCHONDRIA PROTEIN 24, MITOCHONDRIAL"/>
    <property type="match status" value="1"/>
</dbReference>
<name>A0ABW6PLF7_9NOCA</name>
<dbReference type="Proteomes" id="UP001601444">
    <property type="component" value="Unassembled WGS sequence"/>
</dbReference>
<feature type="domain" description="TerD" evidence="2">
    <location>
        <begin position="30"/>
        <end position="162"/>
    </location>
</feature>
<proteinExistence type="predicted"/>
<dbReference type="Gene3D" id="2.60.60.30">
    <property type="entry name" value="sav2460 like domains"/>
    <property type="match status" value="1"/>
</dbReference>
<dbReference type="Pfam" id="PF01987">
    <property type="entry name" value="AIM24"/>
    <property type="match status" value="1"/>
</dbReference>
<evidence type="ECO:0000313" key="4">
    <source>
        <dbReference type="Proteomes" id="UP001601444"/>
    </source>
</evidence>
<dbReference type="InterPro" id="IPR036983">
    <property type="entry name" value="AIM24_sf"/>
</dbReference>
<reference evidence="3 4" key="1">
    <citation type="submission" date="2024-10" db="EMBL/GenBank/DDBJ databases">
        <title>The Natural Products Discovery Center: Release of the First 8490 Sequenced Strains for Exploring Actinobacteria Biosynthetic Diversity.</title>
        <authorList>
            <person name="Kalkreuter E."/>
            <person name="Kautsar S.A."/>
            <person name="Yang D."/>
            <person name="Bader C.D."/>
            <person name="Teijaro C.N."/>
            <person name="Fluegel L."/>
            <person name="Davis C.M."/>
            <person name="Simpson J.R."/>
            <person name="Lauterbach L."/>
            <person name="Steele A.D."/>
            <person name="Gui C."/>
            <person name="Meng S."/>
            <person name="Li G."/>
            <person name="Viehrig K."/>
            <person name="Ye F."/>
            <person name="Su P."/>
            <person name="Kiefer A.F."/>
            <person name="Nichols A."/>
            <person name="Cepeda A.J."/>
            <person name="Yan W."/>
            <person name="Fan B."/>
            <person name="Jiang Y."/>
            <person name="Adhikari A."/>
            <person name="Zheng C.-J."/>
            <person name="Schuster L."/>
            <person name="Cowan T.M."/>
            <person name="Smanski M.J."/>
            <person name="Chevrette M.G."/>
            <person name="De Carvalho L.P.S."/>
            <person name="Shen B."/>
        </authorList>
    </citation>
    <scope>NUCLEOTIDE SEQUENCE [LARGE SCALE GENOMIC DNA]</scope>
    <source>
        <strain evidence="3 4">NPDC004045</strain>
    </source>
</reference>
<dbReference type="Pfam" id="PF02342">
    <property type="entry name" value="TerD"/>
    <property type="match status" value="1"/>
</dbReference>
<sequence>MEVVTTLSRGENRPAPGEQLRITVSCSAPVDVSALLLGAGGSVRSDADFVFFNQPAAPGVTYRHGNGGPDVVDVVTSAVPADVDTVVVTASLDGRGPATFAGAGTLTATIAAAGQTLTFPISGLTTESGVVCVEIYRRAGAWKVRAVGQGYDDGLAGIATAFGVRIDDEPEPAPPAQAAPDPARIAETRRAPIRQPPPPAPTTPYPPAAQPPPGPNPQFPAPATVPAGQYFDTRQPPPYPQGAPPPPAVPPRTAPSSSAQQGAFPVHSDLFDPLHAEVHGQGIHKQGGKMIKVGLNGEVMARAGSMVAYQGELQFQALGSGGIGRAIRQHLTGEGVPLMKVSGRGDLFLANSASDVHLIDLDGSDGLTINGSNVLAFDSSLRYDVKRVQGAAGYASNAGLFNCVFTGRGRIAITTHGTPVVLNVDQPTYADPQAAVAWSSSLQTGIKRNDSFGLGRLVMGRSTGEGTTLSFSGRGFVIVQPSELPPGGFIGGTGGGQEAGVGGLFG</sequence>
<feature type="region of interest" description="Disordered" evidence="1">
    <location>
        <begin position="190"/>
        <end position="264"/>
    </location>
</feature>
<organism evidence="3 4">
    <name type="scientific">Nocardia thailandica</name>
    <dbReference type="NCBI Taxonomy" id="257275"/>
    <lineage>
        <taxon>Bacteria</taxon>
        <taxon>Bacillati</taxon>
        <taxon>Actinomycetota</taxon>
        <taxon>Actinomycetes</taxon>
        <taxon>Mycobacteriales</taxon>
        <taxon>Nocardiaceae</taxon>
        <taxon>Nocardia</taxon>
    </lineage>
</organism>
<dbReference type="PANTHER" id="PTHR38074">
    <property type="entry name" value="ALTERED INHERITANCE OF MITOCHONDRIA PROTEIN 24, MITOCHONDRIAL"/>
    <property type="match status" value="1"/>
</dbReference>
<accession>A0ABW6PLF7</accession>
<dbReference type="CDD" id="cd06974">
    <property type="entry name" value="TerD_like"/>
    <property type="match status" value="1"/>
</dbReference>
<evidence type="ECO:0000313" key="3">
    <source>
        <dbReference type="EMBL" id="MFF0543229.1"/>
    </source>
</evidence>
<protein>
    <submittedName>
        <fullName evidence="3">AIM24 family protein</fullName>
    </submittedName>
</protein>
<dbReference type="InterPro" id="IPR002838">
    <property type="entry name" value="AIM24"/>
</dbReference>
<dbReference type="EMBL" id="JBIAMX010000005">
    <property type="protein sequence ID" value="MFF0543229.1"/>
    <property type="molecule type" value="Genomic_DNA"/>
</dbReference>
<keyword evidence="4" id="KW-1185">Reference proteome</keyword>
<feature type="compositionally biased region" description="Pro residues" evidence="1">
    <location>
        <begin position="235"/>
        <end position="253"/>
    </location>
</feature>
<comment type="caution">
    <text evidence="3">The sequence shown here is derived from an EMBL/GenBank/DDBJ whole genome shotgun (WGS) entry which is preliminary data.</text>
</comment>
<dbReference type="SUPFAM" id="SSF51219">
    <property type="entry name" value="TRAP-like"/>
    <property type="match status" value="1"/>
</dbReference>
<dbReference type="InterPro" id="IPR016031">
    <property type="entry name" value="Trp_RNA-bd_attenuator-like_dom"/>
</dbReference>
<dbReference type="RefSeq" id="WP_387700130.1">
    <property type="nucleotide sequence ID" value="NZ_JBIAMX010000005.1"/>
</dbReference>
<dbReference type="Gene3D" id="3.60.160.10">
    <property type="entry name" value="Mitochondrial biogenesis AIM24"/>
    <property type="match status" value="1"/>
</dbReference>
<dbReference type="InterPro" id="IPR003325">
    <property type="entry name" value="TerD"/>
</dbReference>
<gene>
    <name evidence="3" type="ORF">ACFYTF_10360</name>
</gene>
<feature type="compositionally biased region" description="Pro residues" evidence="1">
    <location>
        <begin position="194"/>
        <end position="220"/>
    </location>
</feature>
<evidence type="ECO:0000259" key="2">
    <source>
        <dbReference type="Pfam" id="PF02342"/>
    </source>
</evidence>
<evidence type="ECO:0000256" key="1">
    <source>
        <dbReference type="SAM" id="MobiDB-lite"/>
    </source>
</evidence>